<accession>A0AAN9EMI2</accession>
<name>A0AAN9EMI2_CROPI</name>
<dbReference type="GO" id="GO:0000902">
    <property type="term" value="P:cell morphogenesis"/>
    <property type="evidence" value="ECO:0007669"/>
    <property type="project" value="TreeGrafter"/>
</dbReference>
<evidence type="ECO:0000313" key="2">
    <source>
        <dbReference type="EMBL" id="KAK7257475.1"/>
    </source>
</evidence>
<dbReference type="GO" id="GO:0030866">
    <property type="term" value="P:cortical actin cytoskeleton organization"/>
    <property type="evidence" value="ECO:0007669"/>
    <property type="project" value="TreeGrafter"/>
</dbReference>
<dbReference type="GO" id="GO:0016477">
    <property type="term" value="P:cell migration"/>
    <property type="evidence" value="ECO:0007669"/>
    <property type="project" value="TreeGrafter"/>
</dbReference>
<dbReference type="GO" id="GO:0030031">
    <property type="term" value="P:cell projection assembly"/>
    <property type="evidence" value="ECO:0007669"/>
    <property type="project" value="TreeGrafter"/>
</dbReference>
<comment type="similarity">
    <text evidence="1">Belongs to the HEM-1/HEM-2 family.</text>
</comment>
<proteinExistence type="inferred from homology"/>
<comment type="caution">
    <text evidence="2">The sequence shown here is derived from an EMBL/GenBank/DDBJ whole genome shotgun (WGS) entry which is preliminary data.</text>
</comment>
<dbReference type="Proteomes" id="UP001372338">
    <property type="component" value="Unassembled WGS sequence"/>
</dbReference>
<protein>
    <submittedName>
        <fullName evidence="2">Uncharacterized protein</fullName>
    </submittedName>
</protein>
<gene>
    <name evidence="2" type="ORF">RIF29_31486</name>
</gene>
<dbReference type="InterPro" id="IPR019137">
    <property type="entry name" value="Nck-associated_protein-1"/>
</dbReference>
<keyword evidence="3" id="KW-1185">Reference proteome</keyword>
<dbReference type="EMBL" id="JAYWIO010000006">
    <property type="protein sequence ID" value="KAK7257475.1"/>
    <property type="molecule type" value="Genomic_DNA"/>
</dbReference>
<organism evidence="2 3">
    <name type="scientific">Crotalaria pallida</name>
    <name type="common">Smooth rattlebox</name>
    <name type="synonym">Crotalaria striata</name>
    <dbReference type="NCBI Taxonomy" id="3830"/>
    <lineage>
        <taxon>Eukaryota</taxon>
        <taxon>Viridiplantae</taxon>
        <taxon>Streptophyta</taxon>
        <taxon>Embryophyta</taxon>
        <taxon>Tracheophyta</taxon>
        <taxon>Spermatophyta</taxon>
        <taxon>Magnoliopsida</taxon>
        <taxon>eudicotyledons</taxon>
        <taxon>Gunneridae</taxon>
        <taxon>Pentapetalae</taxon>
        <taxon>rosids</taxon>
        <taxon>fabids</taxon>
        <taxon>Fabales</taxon>
        <taxon>Fabaceae</taxon>
        <taxon>Papilionoideae</taxon>
        <taxon>50 kb inversion clade</taxon>
        <taxon>genistoids sensu lato</taxon>
        <taxon>core genistoids</taxon>
        <taxon>Crotalarieae</taxon>
        <taxon>Crotalaria</taxon>
    </lineage>
</organism>
<dbReference type="Pfam" id="PF09735">
    <property type="entry name" value="Nckap1"/>
    <property type="match status" value="1"/>
</dbReference>
<dbReference type="GO" id="GO:0031209">
    <property type="term" value="C:SCAR complex"/>
    <property type="evidence" value="ECO:0007669"/>
    <property type="project" value="TreeGrafter"/>
</dbReference>
<dbReference type="PANTHER" id="PTHR12093:SF10">
    <property type="entry name" value="MEMBRANE-ASSOCIATED PROTEIN HEM"/>
    <property type="match status" value="1"/>
</dbReference>
<evidence type="ECO:0000313" key="3">
    <source>
        <dbReference type="Proteomes" id="UP001372338"/>
    </source>
</evidence>
<dbReference type="AlphaFoldDB" id="A0AAN9EMI2"/>
<dbReference type="PANTHER" id="PTHR12093">
    <property type="entry name" value="NCK-ASSOCIATED PROTEIN 1"/>
    <property type="match status" value="1"/>
</dbReference>
<sequence length="117" mass="13377">MQYDITLNNAILAVDKHKPIEVHEQAILSCDPIHRERRILMKQEIGRMVLFFTDQLSLLAPNIQMVFSALALAQCEVIWYFQHVGIASTKSKTGRVVLVEIDVHWYFQKDGAGSSYS</sequence>
<evidence type="ECO:0000256" key="1">
    <source>
        <dbReference type="ARBA" id="ARBA00037947"/>
    </source>
</evidence>
<reference evidence="2 3" key="1">
    <citation type="submission" date="2024-01" db="EMBL/GenBank/DDBJ databases">
        <title>The genomes of 5 underutilized Papilionoideae crops provide insights into root nodulation and disease resistanc.</title>
        <authorList>
            <person name="Yuan L."/>
        </authorList>
    </citation>
    <scope>NUCLEOTIDE SEQUENCE [LARGE SCALE GENOMIC DNA]</scope>
    <source>
        <strain evidence="2">ZHUSHIDOU_FW_LH</strain>
        <tissue evidence="2">Leaf</tissue>
    </source>
</reference>